<organism evidence="2 3">
    <name type="scientific">Mycena alexandri</name>
    <dbReference type="NCBI Taxonomy" id="1745969"/>
    <lineage>
        <taxon>Eukaryota</taxon>
        <taxon>Fungi</taxon>
        <taxon>Dikarya</taxon>
        <taxon>Basidiomycota</taxon>
        <taxon>Agaricomycotina</taxon>
        <taxon>Agaricomycetes</taxon>
        <taxon>Agaricomycetidae</taxon>
        <taxon>Agaricales</taxon>
        <taxon>Marasmiineae</taxon>
        <taxon>Mycenaceae</taxon>
        <taxon>Mycena</taxon>
    </lineage>
</organism>
<name>A0AAD6XDL2_9AGAR</name>
<accession>A0AAD6XDL2</accession>
<feature type="compositionally biased region" description="Basic and acidic residues" evidence="1">
    <location>
        <begin position="49"/>
        <end position="63"/>
    </location>
</feature>
<dbReference type="AlphaFoldDB" id="A0AAD6XDL2"/>
<evidence type="ECO:0000256" key="1">
    <source>
        <dbReference type="SAM" id="MobiDB-lite"/>
    </source>
</evidence>
<sequence>MTYPWTRAQTRRGERTALVGELLGTGRECVRSNSPHLLHNSRRVSIQGRAERERRNSKDERRGTQHSPPSPDSDYSSATFVAASSHWAPGRAQRGRGRARTRDPGRDARTRAAVAARGGHTSAGRGVARTAAESGRAGAGRTCMRQAGSAECRTRSAAAAARVAAVWAARAEAARHDAGRRACGHGAAVAVWGVGGGRRGRAGGDGLRLRGRAGAVVLQRTQASSDAICEVLINQLFGASTAPRPTRPSMEFTPPIAEFPAVSYPASVTGLGVTVVL</sequence>
<proteinExistence type="predicted"/>
<evidence type="ECO:0000313" key="2">
    <source>
        <dbReference type="EMBL" id="KAJ7041379.1"/>
    </source>
</evidence>
<comment type="caution">
    <text evidence="2">The sequence shown here is derived from an EMBL/GenBank/DDBJ whole genome shotgun (WGS) entry which is preliminary data.</text>
</comment>
<keyword evidence="3" id="KW-1185">Reference proteome</keyword>
<protein>
    <submittedName>
        <fullName evidence="2">Uncharacterized protein</fullName>
    </submittedName>
</protein>
<evidence type="ECO:0000313" key="3">
    <source>
        <dbReference type="Proteomes" id="UP001218188"/>
    </source>
</evidence>
<gene>
    <name evidence="2" type="ORF">C8F04DRAFT_1177216</name>
</gene>
<dbReference type="Proteomes" id="UP001218188">
    <property type="component" value="Unassembled WGS sequence"/>
</dbReference>
<feature type="compositionally biased region" description="Basic and acidic residues" evidence="1">
    <location>
        <begin position="100"/>
        <end position="110"/>
    </location>
</feature>
<feature type="region of interest" description="Disordered" evidence="1">
    <location>
        <begin position="31"/>
        <end position="133"/>
    </location>
</feature>
<reference evidence="2" key="1">
    <citation type="submission" date="2023-03" db="EMBL/GenBank/DDBJ databases">
        <title>Massive genome expansion in bonnet fungi (Mycena s.s.) driven by repeated elements and novel gene families across ecological guilds.</title>
        <authorList>
            <consortium name="Lawrence Berkeley National Laboratory"/>
            <person name="Harder C.B."/>
            <person name="Miyauchi S."/>
            <person name="Viragh M."/>
            <person name="Kuo A."/>
            <person name="Thoen E."/>
            <person name="Andreopoulos B."/>
            <person name="Lu D."/>
            <person name="Skrede I."/>
            <person name="Drula E."/>
            <person name="Henrissat B."/>
            <person name="Morin E."/>
            <person name="Kohler A."/>
            <person name="Barry K."/>
            <person name="LaButti K."/>
            <person name="Morin E."/>
            <person name="Salamov A."/>
            <person name="Lipzen A."/>
            <person name="Mereny Z."/>
            <person name="Hegedus B."/>
            <person name="Baldrian P."/>
            <person name="Stursova M."/>
            <person name="Weitz H."/>
            <person name="Taylor A."/>
            <person name="Grigoriev I.V."/>
            <person name="Nagy L.G."/>
            <person name="Martin F."/>
            <person name="Kauserud H."/>
        </authorList>
    </citation>
    <scope>NUCLEOTIDE SEQUENCE</scope>
    <source>
        <strain evidence="2">CBHHK200</strain>
    </source>
</reference>
<dbReference type="EMBL" id="JARJCM010000017">
    <property type="protein sequence ID" value="KAJ7041379.1"/>
    <property type="molecule type" value="Genomic_DNA"/>
</dbReference>